<dbReference type="InterPro" id="IPR006223">
    <property type="entry name" value="GcvT"/>
</dbReference>
<organism evidence="9 10">
    <name type="scientific">Salarchaeum japonicum</name>
    <dbReference type="NCBI Taxonomy" id="555573"/>
    <lineage>
        <taxon>Archaea</taxon>
        <taxon>Methanobacteriati</taxon>
        <taxon>Methanobacteriota</taxon>
        <taxon>Stenosarchaea group</taxon>
        <taxon>Halobacteria</taxon>
        <taxon>Halobacteriales</taxon>
        <taxon>Halobacteriaceae</taxon>
    </lineage>
</organism>
<dbReference type="PIRSF" id="PIRSF006487">
    <property type="entry name" value="GcvT"/>
    <property type="match status" value="1"/>
</dbReference>
<dbReference type="GO" id="GO:0019464">
    <property type="term" value="P:glycine decarboxylation via glycine cleavage system"/>
    <property type="evidence" value="ECO:0007669"/>
    <property type="project" value="UniProtKB-UniRule"/>
</dbReference>
<dbReference type="InterPro" id="IPR013977">
    <property type="entry name" value="GcvT_C"/>
</dbReference>
<dbReference type="GO" id="GO:0005960">
    <property type="term" value="C:glycine cleavage complex"/>
    <property type="evidence" value="ECO:0007669"/>
    <property type="project" value="InterPro"/>
</dbReference>
<evidence type="ECO:0000256" key="6">
    <source>
        <dbReference type="PIRSR" id="PIRSR006487-1"/>
    </source>
</evidence>
<protein>
    <recommendedName>
        <fullName evidence="5">Probable aminomethyltransferase</fullName>
        <ecNumber evidence="5">2.1.2.10</ecNumber>
    </recommendedName>
    <alternativeName>
        <fullName evidence="5">Glycine cleavage system T protein</fullName>
    </alternativeName>
</protein>
<dbReference type="InterPro" id="IPR029043">
    <property type="entry name" value="GcvT/YgfZ_C"/>
</dbReference>
<evidence type="ECO:0000313" key="9">
    <source>
        <dbReference type="EMBL" id="GAA0644961.1"/>
    </source>
</evidence>
<dbReference type="InterPro" id="IPR022903">
    <property type="entry name" value="GcvT_bac"/>
</dbReference>
<dbReference type="Proteomes" id="UP001500194">
    <property type="component" value="Unassembled WGS sequence"/>
</dbReference>
<comment type="similarity">
    <text evidence="1 5">Belongs to the GcvT family.</text>
</comment>
<gene>
    <name evidence="5 9" type="primary">gcvT</name>
    <name evidence="9" type="ORF">GCM10009019_03760</name>
</gene>
<dbReference type="GO" id="GO:0008483">
    <property type="term" value="F:transaminase activity"/>
    <property type="evidence" value="ECO:0007669"/>
    <property type="project" value="UniProtKB-KW"/>
</dbReference>
<reference evidence="9 10" key="1">
    <citation type="journal article" date="2019" name="Int. J. Syst. Evol. Microbiol.">
        <title>The Global Catalogue of Microorganisms (GCM) 10K type strain sequencing project: providing services to taxonomists for standard genome sequencing and annotation.</title>
        <authorList>
            <consortium name="The Broad Institute Genomics Platform"/>
            <consortium name="The Broad Institute Genome Sequencing Center for Infectious Disease"/>
            <person name="Wu L."/>
            <person name="Ma J."/>
        </authorList>
    </citation>
    <scope>NUCLEOTIDE SEQUENCE [LARGE SCALE GENOMIC DNA]</scope>
    <source>
        <strain evidence="9 10">JCM 16327</strain>
    </source>
</reference>
<evidence type="ECO:0000313" key="10">
    <source>
        <dbReference type="Proteomes" id="UP001500194"/>
    </source>
</evidence>
<comment type="catalytic activity">
    <reaction evidence="4 5">
        <text>N(6)-[(R)-S(8)-aminomethyldihydrolipoyl]-L-lysyl-[protein] + (6S)-5,6,7,8-tetrahydrofolate = N(6)-[(R)-dihydrolipoyl]-L-lysyl-[protein] + (6R)-5,10-methylene-5,6,7,8-tetrahydrofolate + NH4(+)</text>
        <dbReference type="Rhea" id="RHEA:16945"/>
        <dbReference type="Rhea" id="RHEA-COMP:10475"/>
        <dbReference type="Rhea" id="RHEA-COMP:10492"/>
        <dbReference type="ChEBI" id="CHEBI:15636"/>
        <dbReference type="ChEBI" id="CHEBI:28938"/>
        <dbReference type="ChEBI" id="CHEBI:57453"/>
        <dbReference type="ChEBI" id="CHEBI:83100"/>
        <dbReference type="ChEBI" id="CHEBI:83143"/>
        <dbReference type="EC" id="2.1.2.10"/>
    </reaction>
</comment>
<sequence>MSLRTPPLRDVHDDAGATFTDFGGWEMPVEFDSIREEHAAVREDAGIFDVSHMGQIEVSGPDAEQLMQRLTTNDVNALDPGDAHYSSIVTADGHLLDDTVVYDLPDRDGFLFVPNAGHDEQMADRWTTHRDDWGLDATVENRTTEYGMVAVQGPNAPDLVADASAGDVLDLSMFETTRTEVAGVSCLVSRSGYTGEDGFELVYDNDHAETVWGAFDCQPCGLGARDTLRMEAGLLLSGQDFDAESNPRTPYEAGIGWTVKLDTEFVGRDALERAKEEGVDETFRGVVLLERGVPRHGYDVTDGDGTVVGELTSGTMSPTLDEPIGLGYVSADFEPGDRVGVVIRGDEKKAELRTPRFLD</sequence>
<dbReference type="EC" id="2.1.2.10" evidence="5"/>
<dbReference type="Pfam" id="PF01571">
    <property type="entry name" value="GCV_T"/>
    <property type="match status" value="1"/>
</dbReference>
<dbReference type="PANTHER" id="PTHR43757">
    <property type="entry name" value="AMINOMETHYLTRANSFERASE"/>
    <property type="match status" value="1"/>
</dbReference>
<accession>A0AAV3SX44</accession>
<dbReference type="Gene3D" id="3.30.1360.120">
    <property type="entry name" value="Probable tRNA modification gtpase trme, domain 1"/>
    <property type="match status" value="1"/>
</dbReference>
<evidence type="ECO:0000256" key="2">
    <source>
        <dbReference type="ARBA" id="ARBA00022576"/>
    </source>
</evidence>
<evidence type="ECO:0000256" key="4">
    <source>
        <dbReference type="ARBA" id="ARBA00047665"/>
    </source>
</evidence>
<keyword evidence="3 5" id="KW-0808">Transferase</keyword>
<dbReference type="Pfam" id="PF08669">
    <property type="entry name" value="GCV_T_C"/>
    <property type="match status" value="1"/>
</dbReference>
<dbReference type="InterPro" id="IPR027266">
    <property type="entry name" value="TrmE/GcvT-like"/>
</dbReference>
<dbReference type="EMBL" id="BAAADU010000002">
    <property type="protein sequence ID" value="GAA0644961.1"/>
    <property type="molecule type" value="Genomic_DNA"/>
</dbReference>
<dbReference type="InterPro" id="IPR006222">
    <property type="entry name" value="GCVT_N"/>
</dbReference>
<feature type="domain" description="Aminomethyltransferase C-terminal" evidence="8">
    <location>
        <begin position="286"/>
        <end position="359"/>
    </location>
</feature>
<dbReference type="GO" id="GO:0004047">
    <property type="term" value="F:aminomethyltransferase activity"/>
    <property type="evidence" value="ECO:0007669"/>
    <property type="project" value="UniProtKB-UniRule"/>
</dbReference>
<feature type="binding site" evidence="6">
    <location>
        <position position="200"/>
    </location>
    <ligand>
        <name>substrate</name>
    </ligand>
</feature>
<dbReference type="AlphaFoldDB" id="A0AAV3SX44"/>
<evidence type="ECO:0000256" key="5">
    <source>
        <dbReference type="HAMAP-Rule" id="MF_00259"/>
    </source>
</evidence>
<feature type="domain" description="GCVT N-terminal" evidence="7">
    <location>
        <begin position="9"/>
        <end position="262"/>
    </location>
</feature>
<dbReference type="RefSeq" id="WP_227261906.1">
    <property type="nucleotide sequence ID" value="NZ_BAAADU010000002.1"/>
</dbReference>
<keyword evidence="10" id="KW-1185">Reference proteome</keyword>
<keyword evidence="2 5" id="KW-0032">Aminotransferase</keyword>
<dbReference type="SUPFAM" id="SSF101790">
    <property type="entry name" value="Aminomethyltransferase beta-barrel domain"/>
    <property type="match status" value="1"/>
</dbReference>
<evidence type="ECO:0000259" key="7">
    <source>
        <dbReference type="Pfam" id="PF01571"/>
    </source>
</evidence>
<dbReference type="HAMAP" id="MF_00259">
    <property type="entry name" value="GcvT"/>
    <property type="match status" value="1"/>
</dbReference>
<dbReference type="NCBIfam" id="TIGR00528">
    <property type="entry name" value="gcvT"/>
    <property type="match status" value="1"/>
</dbReference>
<evidence type="ECO:0000259" key="8">
    <source>
        <dbReference type="Pfam" id="PF08669"/>
    </source>
</evidence>
<dbReference type="SUPFAM" id="SSF103025">
    <property type="entry name" value="Folate-binding domain"/>
    <property type="match status" value="1"/>
</dbReference>
<name>A0AAV3SX44_9EURY</name>
<comment type="caution">
    <text evidence="9">The sequence shown here is derived from an EMBL/GenBank/DDBJ whole genome shotgun (WGS) entry which is preliminary data.</text>
</comment>
<proteinExistence type="inferred from homology"/>
<comment type="subunit">
    <text evidence="5">The glycine cleavage system is composed of four proteins: P, T, L and H.</text>
</comment>
<comment type="function">
    <text evidence="5">The glycine cleavage system catalyzes the degradation of glycine.</text>
</comment>
<dbReference type="PANTHER" id="PTHR43757:SF2">
    <property type="entry name" value="AMINOMETHYLTRANSFERASE, MITOCHONDRIAL"/>
    <property type="match status" value="1"/>
</dbReference>
<dbReference type="InterPro" id="IPR028896">
    <property type="entry name" value="GcvT/YgfZ/DmdA"/>
</dbReference>
<evidence type="ECO:0000256" key="3">
    <source>
        <dbReference type="ARBA" id="ARBA00022679"/>
    </source>
</evidence>
<evidence type="ECO:0000256" key="1">
    <source>
        <dbReference type="ARBA" id="ARBA00008609"/>
    </source>
</evidence>
<dbReference type="NCBIfam" id="NF001567">
    <property type="entry name" value="PRK00389.1"/>
    <property type="match status" value="1"/>
</dbReference>
<dbReference type="GeneID" id="68572509"/>